<evidence type="ECO:0008006" key="3">
    <source>
        <dbReference type="Google" id="ProtNLM"/>
    </source>
</evidence>
<dbReference type="RefSeq" id="WP_216469259.1">
    <property type="nucleotide sequence ID" value="NZ_JAHLQI010000001.1"/>
</dbReference>
<gene>
    <name evidence="1" type="ORF">KQI75_03275</name>
</gene>
<comment type="caution">
    <text evidence="1">The sequence shown here is derived from an EMBL/GenBank/DDBJ whole genome shotgun (WGS) entry which is preliminary data.</text>
</comment>
<accession>A0ABS6EPZ7</accession>
<evidence type="ECO:0000313" key="2">
    <source>
        <dbReference type="Proteomes" id="UP000783588"/>
    </source>
</evidence>
<protein>
    <recommendedName>
        <fullName evidence="3">PIN domain-containing protein</fullName>
    </recommendedName>
</protein>
<proteinExistence type="predicted"/>
<dbReference type="EMBL" id="JAHLQI010000001">
    <property type="protein sequence ID" value="MBU5489657.1"/>
    <property type="molecule type" value="Genomic_DNA"/>
</dbReference>
<evidence type="ECO:0000313" key="1">
    <source>
        <dbReference type="EMBL" id="MBU5489657.1"/>
    </source>
</evidence>
<keyword evidence="2" id="KW-1185">Reference proteome</keyword>
<dbReference type="Proteomes" id="UP000783588">
    <property type="component" value="Unassembled WGS sequence"/>
</dbReference>
<sequence length="345" mass="40038">MYVLDTNAFYYAAGISECTYDVEKLQKFVDENEVFISSTSLFEFLIKFRNDIQTIHKGGKYLWEKKIKLAGNVINPLPNNFTGDIMNLTEGELQTLCSNILENKIDAESRFISILFDMCLFSGFYFSAMSDGVEPSGFCFEVFEKAFRMFANINLEVFVDVFTEGYKTDDCENYVRNCFYNLLAFELEKGIPFIERAKAVKDEDEIPDIDDWLSSEDYSHDTEKLSNKMKAKTSTAFLQRLAIKYWKSNNDPELKKHISKLKSIFDKKVKLTALQDYYYDTLVGIMTKGAALWKNDLLDAIILCNVQDLHVMITYDNGVIKRMEKRKSEYPKYLESINVINMLKE</sequence>
<reference evidence="1 2" key="1">
    <citation type="submission" date="2021-06" db="EMBL/GenBank/DDBJ databases">
        <authorList>
            <person name="Sun Q."/>
            <person name="Li D."/>
        </authorList>
    </citation>
    <scope>NUCLEOTIDE SEQUENCE [LARGE SCALE GENOMIC DNA]</scope>
    <source>
        <strain evidence="1 2">MSJd-7</strain>
    </source>
</reference>
<name>A0ABS6EPZ7_9FIRM</name>
<organism evidence="1 2">
    <name type="scientific">Butyricicoccus intestinisimiae</name>
    <dbReference type="NCBI Taxonomy" id="2841509"/>
    <lineage>
        <taxon>Bacteria</taxon>
        <taxon>Bacillati</taxon>
        <taxon>Bacillota</taxon>
        <taxon>Clostridia</taxon>
        <taxon>Eubacteriales</taxon>
        <taxon>Butyricicoccaceae</taxon>
        <taxon>Butyricicoccus</taxon>
    </lineage>
</organism>